<dbReference type="EMBL" id="BPVZ01000068">
    <property type="protein sequence ID" value="GKV25086.1"/>
    <property type="molecule type" value="Genomic_DNA"/>
</dbReference>
<name>A0AAV5KKE3_9ROSI</name>
<evidence type="ECO:0000256" key="1">
    <source>
        <dbReference type="SAM" id="Coils"/>
    </source>
</evidence>
<feature type="coiled-coil region" evidence="1">
    <location>
        <begin position="128"/>
        <end position="198"/>
    </location>
</feature>
<dbReference type="AlphaFoldDB" id="A0AAV5KKE3"/>
<keyword evidence="3" id="KW-1185">Reference proteome</keyword>
<accession>A0AAV5KKE3</accession>
<reference evidence="2 3" key="1">
    <citation type="journal article" date="2021" name="Commun. Biol.">
        <title>The genome of Shorea leprosula (Dipterocarpaceae) highlights the ecological relevance of drought in aseasonal tropical rainforests.</title>
        <authorList>
            <person name="Ng K.K.S."/>
            <person name="Kobayashi M.J."/>
            <person name="Fawcett J.A."/>
            <person name="Hatakeyama M."/>
            <person name="Paape T."/>
            <person name="Ng C.H."/>
            <person name="Ang C.C."/>
            <person name="Tnah L.H."/>
            <person name="Lee C.T."/>
            <person name="Nishiyama T."/>
            <person name="Sese J."/>
            <person name="O'Brien M.J."/>
            <person name="Copetti D."/>
            <person name="Mohd Noor M.I."/>
            <person name="Ong R.C."/>
            <person name="Putra M."/>
            <person name="Sireger I.Z."/>
            <person name="Indrioko S."/>
            <person name="Kosugi Y."/>
            <person name="Izuno A."/>
            <person name="Isagi Y."/>
            <person name="Lee S.L."/>
            <person name="Shimizu K.K."/>
        </authorList>
    </citation>
    <scope>NUCLEOTIDE SEQUENCE [LARGE SCALE GENOMIC DNA]</scope>
    <source>
        <strain evidence="2">214</strain>
    </source>
</reference>
<comment type="caution">
    <text evidence="2">The sequence shown here is derived from an EMBL/GenBank/DDBJ whole genome shotgun (WGS) entry which is preliminary data.</text>
</comment>
<evidence type="ECO:0000313" key="3">
    <source>
        <dbReference type="Proteomes" id="UP001054252"/>
    </source>
</evidence>
<dbReference type="Proteomes" id="UP001054252">
    <property type="component" value="Unassembled WGS sequence"/>
</dbReference>
<proteinExistence type="predicted"/>
<protein>
    <submittedName>
        <fullName evidence="2">Uncharacterized protein</fullName>
    </submittedName>
</protein>
<gene>
    <name evidence="2" type="ORF">SLEP1_g34581</name>
</gene>
<keyword evidence="1" id="KW-0175">Coiled coil</keyword>
<organism evidence="2 3">
    <name type="scientific">Rubroshorea leprosula</name>
    <dbReference type="NCBI Taxonomy" id="152421"/>
    <lineage>
        <taxon>Eukaryota</taxon>
        <taxon>Viridiplantae</taxon>
        <taxon>Streptophyta</taxon>
        <taxon>Embryophyta</taxon>
        <taxon>Tracheophyta</taxon>
        <taxon>Spermatophyta</taxon>
        <taxon>Magnoliopsida</taxon>
        <taxon>eudicotyledons</taxon>
        <taxon>Gunneridae</taxon>
        <taxon>Pentapetalae</taxon>
        <taxon>rosids</taxon>
        <taxon>malvids</taxon>
        <taxon>Malvales</taxon>
        <taxon>Dipterocarpaceae</taxon>
        <taxon>Rubroshorea</taxon>
    </lineage>
</organism>
<evidence type="ECO:0000313" key="2">
    <source>
        <dbReference type="EMBL" id="GKV25086.1"/>
    </source>
</evidence>
<sequence length="206" mass="23779">MEDSGSILCQISCLKDMLDQVNEEIEANIQITREIESEIVRCEEIESGLVVRESELTKTLFTSHFEITGLLSVTGVWRNSVKLMEEQLCDLRTKRDGLRKRIEEKREKFTMLCREFQRSIDKGENDELIALLAEREFLESEIHLLDKKNNCLRNSMSAFVEEVLGDLYSSSNALDVEIQSWNEENEKLLKDIQDLNRTLVSTAVSV</sequence>